<name>A0A0V1KHG2_9BILA</name>
<gene>
    <name evidence="2" type="ORF">T02_775</name>
</gene>
<accession>A0A0V1KHG2</accession>
<keyword evidence="3" id="KW-1185">Reference proteome</keyword>
<organism evidence="2 3">
    <name type="scientific">Trichinella nativa</name>
    <dbReference type="NCBI Taxonomy" id="6335"/>
    <lineage>
        <taxon>Eukaryota</taxon>
        <taxon>Metazoa</taxon>
        <taxon>Ecdysozoa</taxon>
        <taxon>Nematoda</taxon>
        <taxon>Enoplea</taxon>
        <taxon>Dorylaimia</taxon>
        <taxon>Trichinellida</taxon>
        <taxon>Trichinellidae</taxon>
        <taxon>Trichinella</taxon>
    </lineage>
</organism>
<feature type="region of interest" description="Disordered" evidence="1">
    <location>
        <begin position="1"/>
        <end position="41"/>
    </location>
</feature>
<comment type="caution">
    <text evidence="2">The sequence shown here is derived from an EMBL/GenBank/DDBJ whole genome shotgun (WGS) entry which is preliminary data.</text>
</comment>
<evidence type="ECO:0000313" key="2">
    <source>
        <dbReference type="EMBL" id="KRZ46644.1"/>
    </source>
</evidence>
<dbReference type="AlphaFoldDB" id="A0A0V1KHG2"/>
<reference evidence="2 3" key="1">
    <citation type="submission" date="2015-05" db="EMBL/GenBank/DDBJ databases">
        <title>Evolution of Trichinella species and genotypes.</title>
        <authorList>
            <person name="Korhonen P.K."/>
            <person name="Edoardo P."/>
            <person name="Giuseppe L.R."/>
            <person name="Gasser R.B."/>
        </authorList>
    </citation>
    <scope>NUCLEOTIDE SEQUENCE [LARGE SCALE GENOMIC DNA]</scope>
    <source>
        <strain evidence="2">ISS10</strain>
    </source>
</reference>
<evidence type="ECO:0000313" key="3">
    <source>
        <dbReference type="Proteomes" id="UP000054721"/>
    </source>
</evidence>
<dbReference type="Proteomes" id="UP000054721">
    <property type="component" value="Unassembled WGS sequence"/>
</dbReference>
<sequence>MQNAKRSKYPGNPGQNVETKPKDKENFPNLNKEVPMNIQEA</sequence>
<proteinExistence type="predicted"/>
<dbReference type="EMBL" id="JYDW01002640">
    <property type="protein sequence ID" value="KRZ46644.1"/>
    <property type="molecule type" value="Genomic_DNA"/>
</dbReference>
<evidence type="ECO:0000256" key="1">
    <source>
        <dbReference type="SAM" id="MobiDB-lite"/>
    </source>
</evidence>
<protein>
    <submittedName>
        <fullName evidence="2">Uncharacterized protein</fullName>
    </submittedName>
</protein>